<evidence type="ECO:0000313" key="11">
    <source>
        <dbReference type="EMBL" id="KDN95039.1"/>
    </source>
</evidence>
<dbReference type="GO" id="GO:0002949">
    <property type="term" value="P:tRNA threonylcarbamoyladenosine modification"/>
    <property type="evidence" value="ECO:0007669"/>
    <property type="project" value="InterPro"/>
</dbReference>
<proteinExistence type="inferred from homology"/>
<dbReference type="EMBL" id="JMIU01000001">
    <property type="protein sequence ID" value="KDN95039.1"/>
    <property type="molecule type" value="Genomic_DNA"/>
</dbReference>
<evidence type="ECO:0000256" key="2">
    <source>
        <dbReference type="ARBA" id="ARBA00007599"/>
    </source>
</evidence>
<dbReference type="InterPro" id="IPR003442">
    <property type="entry name" value="T6A_TsaE"/>
</dbReference>
<sequence>MHDDLNMQTPEQALIKNLTGRLDDESATEKLAKLFAEALETLATQHAQELKNLPGWVDTQISNGIVVYLEGNLGAGKSFFSRALIQSFLPGQKVKSPTYTLVETYEGPLGEIHHFDLYRLCDPEELEFLGIRDLLKTHFLSLVEWPSKGAGVLQGADIVVQLQHASEAEDDNKNEAGRLFTITPVTDTGGRLVKNLAELMKNSGMVFGSQGVE</sequence>
<evidence type="ECO:0000313" key="12">
    <source>
        <dbReference type="Proteomes" id="UP000027341"/>
    </source>
</evidence>
<dbReference type="PANTHER" id="PTHR33540:SF2">
    <property type="entry name" value="TRNA THREONYLCARBAMOYLADENOSINE BIOSYNTHESIS PROTEIN TSAE"/>
    <property type="match status" value="1"/>
</dbReference>
<evidence type="ECO:0000256" key="7">
    <source>
        <dbReference type="ARBA" id="ARBA00022741"/>
    </source>
</evidence>
<evidence type="ECO:0000256" key="9">
    <source>
        <dbReference type="ARBA" id="ARBA00022842"/>
    </source>
</evidence>
<evidence type="ECO:0000256" key="6">
    <source>
        <dbReference type="ARBA" id="ARBA00022723"/>
    </source>
</evidence>
<organism evidence="11 12">
    <name type="scientific">Hydrogenovibrio marinus</name>
    <dbReference type="NCBI Taxonomy" id="28885"/>
    <lineage>
        <taxon>Bacteria</taxon>
        <taxon>Pseudomonadati</taxon>
        <taxon>Pseudomonadota</taxon>
        <taxon>Gammaproteobacteria</taxon>
        <taxon>Thiotrichales</taxon>
        <taxon>Piscirickettsiaceae</taxon>
        <taxon>Hydrogenovibrio</taxon>
    </lineage>
</organism>
<keyword evidence="5" id="KW-0819">tRNA processing</keyword>
<comment type="caution">
    <text evidence="11">The sequence shown here is derived from an EMBL/GenBank/DDBJ whole genome shotgun (WGS) entry which is preliminary data.</text>
</comment>
<protein>
    <recommendedName>
        <fullName evidence="3">tRNA threonylcarbamoyladenosine biosynthesis protein TsaE</fullName>
    </recommendedName>
    <alternativeName>
        <fullName evidence="10">t(6)A37 threonylcarbamoyladenosine biosynthesis protein TsaE</fullName>
    </alternativeName>
</protein>
<dbReference type="GO" id="GO:0046872">
    <property type="term" value="F:metal ion binding"/>
    <property type="evidence" value="ECO:0007669"/>
    <property type="project" value="UniProtKB-KW"/>
</dbReference>
<dbReference type="Gene3D" id="3.40.50.300">
    <property type="entry name" value="P-loop containing nucleotide triphosphate hydrolases"/>
    <property type="match status" value="1"/>
</dbReference>
<dbReference type="STRING" id="28885.EI16_01640"/>
<evidence type="ECO:0000256" key="10">
    <source>
        <dbReference type="ARBA" id="ARBA00032441"/>
    </source>
</evidence>
<dbReference type="GO" id="GO:0005737">
    <property type="term" value="C:cytoplasm"/>
    <property type="evidence" value="ECO:0007669"/>
    <property type="project" value="UniProtKB-SubCell"/>
</dbReference>
<keyword evidence="6" id="KW-0479">Metal-binding</keyword>
<dbReference type="AlphaFoldDB" id="A0A066ZRY1"/>
<evidence type="ECO:0000256" key="4">
    <source>
        <dbReference type="ARBA" id="ARBA00022490"/>
    </source>
</evidence>
<evidence type="ECO:0000256" key="5">
    <source>
        <dbReference type="ARBA" id="ARBA00022694"/>
    </source>
</evidence>
<gene>
    <name evidence="11" type="ORF">EI16_01640</name>
</gene>
<keyword evidence="12" id="KW-1185">Reference proteome</keyword>
<keyword evidence="7" id="KW-0547">Nucleotide-binding</keyword>
<reference evidence="11 12" key="1">
    <citation type="submission" date="2014-04" db="EMBL/GenBank/DDBJ databases">
        <title>Draft genome sequence of Hydrogenovibrio marinus MH-110, a model organism for aerobic H2 metabolism.</title>
        <authorList>
            <person name="Cha H.J."/>
            <person name="Jo B.H."/>
            <person name="Hwang B.H."/>
        </authorList>
    </citation>
    <scope>NUCLEOTIDE SEQUENCE [LARGE SCALE GENOMIC DNA]</scope>
    <source>
        <strain evidence="11 12">MH-110</strain>
    </source>
</reference>
<dbReference type="PANTHER" id="PTHR33540">
    <property type="entry name" value="TRNA THREONYLCARBAMOYLADENOSINE BIOSYNTHESIS PROTEIN TSAE"/>
    <property type="match status" value="1"/>
</dbReference>
<keyword evidence="9" id="KW-0460">Magnesium</keyword>
<accession>A0A066ZRY1</accession>
<dbReference type="InterPro" id="IPR027417">
    <property type="entry name" value="P-loop_NTPase"/>
</dbReference>
<dbReference type="GO" id="GO:0005524">
    <property type="term" value="F:ATP binding"/>
    <property type="evidence" value="ECO:0007669"/>
    <property type="project" value="UniProtKB-KW"/>
</dbReference>
<name>A0A066ZRY1_HYDMR</name>
<dbReference type="Proteomes" id="UP000027341">
    <property type="component" value="Unassembled WGS sequence"/>
</dbReference>
<dbReference type="NCBIfam" id="TIGR00150">
    <property type="entry name" value="T6A_YjeE"/>
    <property type="match status" value="1"/>
</dbReference>
<evidence type="ECO:0000256" key="8">
    <source>
        <dbReference type="ARBA" id="ARBA00022840"/>
    </source>
</evidence>
<dbReference type="Pfam" id="PF02367">
    <property type="entry name" value="TsaE"/>
    <property type="match status" value="1"/>
</dbReference>
<evidence type="ECO:0000256" key="1">
    <source>
        <dbReference type="ARBA" id="ARBA00004496"/>
    </source>
</evidence>
<comment type="similarity">
    <text evidence="2">Belongs to the TsaE family.</text>
</comment>
<keyword evidence="4" id="KW-0963">Cytoplasm</keyword>
<evidence type="ECO:0000256" key="3">
    <source>
        <dbReference type="ARBA" id="ARBA00019010"/>
    </source>
</evidence>
<comment type="subcellular location">
    <subcellularLocation>
        <location evidence="1">Cytoplasm</location>
    </subcellularLocation>
</comment>
<keyword evidence="8" id="KW-0067">ATP-binding</keyword>
<dbReference type="SUPFAM" id="SSF52540">
    <property type="entry name" value="P-loop containing nucleoside triphosphate hydrolases"/>
    <property type="match status" value="1"/>
</dbReference>